<evidence type="ECO:0000313" key="3">
    <source>
        <dbReference type="Proteomes" id="UP000043699"/>
    </source>
</evidence>
<dbReference type="STRING" id="1499687.BN1080_02472"/>
<evidence type="ECO:0000256" key="1">
    <source>
        <dbReference type="SAM" id="Phobius"/>
    </source>
</evidence>
<reference evidence="2 3" key="1">
    <citation type="submission" date="2014-09" db="EMBL/GenBank/DDBJ databases">
        <authorList>
            <person name="Urmite Genomes Urmite Genomes"/>
        </authorList>
    </citation>
    <scope>NUCLEOTIDE SEQUENCE [LARGE SCALE GENOMIC DNA]</scope>
    <source>
        <strain evidence="2 3">ES2</strain>
    </source>
</reference>
<keyword evidence="1" id="KW-0472">Membrane</keyword>
<proteinExistence type="predicted"/>
<feature type="transmembrane region" description="Helical" evidence="1">
    <location>
        <begin position="6"/>
        <end position="26"/>
    </location>
</feature>
<evidence type="ECO:0000313" key="2">
    <source>
        <dbReference type="EMBL" id="CEG23494.1"/>
    </source>
</evidence>
<accession>A0A098EMG4</accession>
<dbReference type="Proteomes" id="UP000043699">
    <property type="component" value="Unassembled WGS sequence"/>
</dbReference>
<dbReference type="RefSeq" id="WP_052652286.1">
    <property type="nucleotide sequence ID" value="NZ_CCXS01000001.1"/>
</dbReference>
<protein>
    <submittedName>
        <fullName evidence="2">Uncharacterized protein</fullName>
    </submittedName>
</protein>
<sequence>MIIAVVVMFSVFYLFQINRMTLALVTSREIPEENHQKIFRTINILITILLVSLYVGVEFTP</sequence>
<gene>
    <name evidence="2" type="ORF">BN1080_02472</name>
</gene>
<keyword evidence="3" id="KW-1185">Reference proteome</keyword>
<dbReference type="OrthoDB" id="2971155at2"/>
<organism evidence="2 3">
    <name type="scientific">Planococcus massiliensis</name>
    <dbReference type="NCBI Taxonomy" id="1499687"/>
    <lineage>
        <taxon>Bacteria</taxon>
        <taxon>Bacillati</taxon>
        <taxon>Bacillota</taxon>
        <taxon>Bacilli</taxon>
        <taxon>Bacillales</taxon>
        <taxon>Caryophanaceae</taxon>
        <taxon>Planococcus</taxon>
    </lineage>
</organism>
<keyword evidence="1" id="KW-0812">Transmembrane</keyword>
<dbReference type="AlphaFoldDB" id="A0A098EMG4"/>
<name>A0A098EMG4_9BACL</name>
<keyword evidence="1" id="KW-1133">Transmembrane helix</keyword>
<feature type="transmembrane region" description="Helical" evidence="1">
    <location>
        <begin position="38"/>
        <end position="57"/>
    </location>
</feature>
<dbReference type="EMBL" id="CCXS01000001">
    <property type="protein sequence ID" value="CEG23494.1"/>
    <property type="molecule type" value="Genomic_DNA"/>
</dbReference>